<dbReference type="Gene3D" id="3.30.2310.20">
    <property type="entry name" value="RelE-like"/>
    <property type="match status" value="1"/>
</dbReference>
<protein>
    <submittedName>
        <fullName evidence="2">Plasmid stabilisation system protein</fullName>
    </submittedName>
</protein>
<dbReference type="Pfam" id="PF05016">
    <property type="entry name" value="ParE_toxin"/>
    <property type="match status" value="1"/>
</dbReference>
<dbReference type="RefSeq" id="WP_070605605.1">
    <property type="nucleotide sequence ID" value="NZ_CACRSW010000007.1"/>
</dbReference>
<dbReference type="EMBL" id="CACRSW010000007">
    <property type="protein sequence ID" value="VYS85579.1"/>
    <property type="molecule type" value="Genomic_DNA"/>
</dbReference>
<gene>
    <name evidence="2" type="ORF">AVLFYP127_01596</name>
</gene>
<dbReference type="SUPFAM" id="SSF143011">
    <property type="entry name" value="RelE-like"/>
    <property type="match status" value="1"/>
</dbReference>
<evidence type="ECO:0000256" key="1">
    <source>
        <dbReference type="ARBA" id="ARBA00022649"/>
    </source>
</evidence>
<evidence type="ECO:0000313" key="2">
    <source>
        <dbReference type="EMBL" id="VYS85579.1"/>
    </source>
</evidence>
<dbReference type="AlphaFoldDB" id="A0A6N2RYN7"/>
<dbReference type="InterPro" id="IPR007712">
    <property type="entry name" value="RelE/ParE_toxin"/>
</dbReference>
<name>A0A6N2RYN7_9FIRM</name>
<organism evidence="2">
    <name type="scientific">Anaerococcus vaginalis</name>
    <dbReference type="NCBI Taxonomy" id="33037"/>
    <lineage>
        <taxon>Bacteria</taxon>
        <taxon>Bacillati</taxon>
        <taxon>Bacillota</taxon>
        <taxon>Tissierellia</taxon>
        <taxon>Tissierellales</taxon>
        <taxon>Peptoniphilaceae</taxon>
        <taxon>Anaerococcus</taxon>
    </lineage>
</organism>
<sequence length="111" mass="13274">MIYTIKITDQADNDIRNIYEYIAYELQSPENASGQLDRIEKCIMSLDYMPERYRFYDREPWKSRGLHIVSVDNYCVLYIVDNGNMTVSIMRVMYGGRDIDVQLDKYTKYEE</sequence>
<keyword evidence="1" id="KW-1277">Toxin-antitoxin system</keyword>
<proteinExistence type="predicted"/>
<dbReference type="InterPro" id="IPR035093">
    <property type="entry name" value="RelE/ParE_toxin_dom_sf"/>
</dbReference>
<reference evidence="2" key="1">
    <citation type="submission" date="2019-11" db="EMBL/GenBank/DDBJ databases">
        <authorList>
            <person name="Feng L."/>
        </authorList>
    </citation>
    <scope>NUCLEOTIDE SEQUENCE</scope>
    <source>
        <strain evidence="2">AvaginalisLFYP127</strain>
    </source>
</reference>
<accession>A0A6N2RYN7</accession>